<evidence type="ECO:0000313" key="4">
    <source>
        <dbReference type="Proteomes" id="UP000315751"/>
    </source>
</evidence>
<accession>A0A560HFZ7</accession>
<dbReference type="AlphaFoldDB" id="A0A560HFZ7"/>
<feature type="region of interest" description="Disordered" evidence="1">
    <location>
        <begin position="265"/>
        <end position="302"/>
    </location>
</feature>
<feature type="signal peptide" evidence="2">
    <location>
        <begin position="1"/>
        <end position="24"/>
    </location>
</feature>
<dbReference type="RefSeq" id="WP_145729759.1">
    <property type="nucleotide sequence ID" value="NZ_VITR01000002.1"/>
</dbReference>
<feature type="chain" id="PRO_5021823670" evidence="2">
    <location>
        <begin position="25"/>
        <end position="302"/>
    </location>
</feature>
<dbReference type="OrthoDB" id="196355at2"/>
<name>A0A560HFZ7_9PROT</name>
<feature type="compositionally biased region" description="Basic and acidic residues" evidence="1">
    <location>
        <begin position="289"/>
        <end position="302"/>
    </location>
</feature>
<keyword evidence="2" id="KW-0732">Signal</keyword>
<gene>
    <name evidence="3" type="ORF">FBZ90_102321</name>
</gene>
<comment type="caution">
    <text evidence="3">The sequence shown here is derived from an EMBL/GenBank/DDBJ whole genome shotgun (WGS) entry which is preliminary data.</text>
</comment>
<dbReference type="Pfam" id="PF09935">
    <property type="entry name" value="DUF2167"/>
    <property type="match status" value="1"/>
</dbReference>
<keyword evidence="4" id="KW-1185">Reference proteome</keyword>
<protein>
    <submittedName>
        <fullName evidence="3">Putative membrane-anchored protein</fullName>
    </submittedName>
</protein>
<evidence type="ECO:0000256" key="2">
    <source>
        <dbReference type="SAM" id="SignalP"/>
    </source>
</evidence>
<dbReference type="Proteomes" id="UP000315751">
    <property type="component" value="Unassembled WGS sequence"/>
</dbReference>
<reference evidence="3 4" key="1">
    <citation type="submission" date="2019-06" db="EMBL/GenBank/DDBJ databases">
        <title>Genomic Encyclopedia of Type Strains, Phase IV (KMG-V): Genome sequencing to study the core and pangenomes of soil and plant-associated prokaryotes.</title>
        <authorList>
            <person name="Whitman W."/>
        </authorList>
    </citation>
    <scope>NUCLEOTIDE SEQUENCE [LARGE SCALE GENOMIC DNA]</scope>
    <source>
        <strain evidence="3 4">BR 11622</strain>
    </source>
</reference>
<feature type="compositionally biased region" description="Pro residues" evidence="1">
    <location>
        <begin position="267"/>
        <end position="288"/>
    </location>
</feature>
<proteinExistence type="predicted"/>
<dbReference type="EMBL" id="VITR01000002">
    <property type="protein sequence ID" value="TWB45363.1"/>
    <property type="molecule type" value="Genomic_DNA"/>
</dbReference>
<evidence type="ECO:0000313" key="3">
    <source>
        <dbReference type="EMBL" id="TWB45363.1"/>
    </source>
</evidence>
<sequence length="302" mass="32052">MRLLNLVISLLCALVFSVAPPARATEETPLSLADKAVTLTPNPAFRYVAAGDTKAFLERHWQGRPLAGGAGLGLLVPVGSAPEPAWVVVLSYDGGGHVSDLDAGRLDADALLAALKSADGGTPRLTGWARPPQYDESSHTLVWATRRLADGGVVDGLDYHVRLLGRRGVLGLDIAARMNDLPGIEGEMPALLSMVRFTPGNGYRDYVPIADQSVTLGLSGLIAGDALVKGGLLDHLWAGIRSQSFIYLVAVLIVMLGAPRLRRYWGPKPPPAPARDQPPAPPPPPPPLPRREDHDGPKGPWS</sequence>
<organism evidence="3 4">
    <name type="scientific">Nitrospirillum amazonense</name>
    <dbReference type="NCBI Taxonomy" id="28077"/>
    <lineage>
        <taxon>Bacteria</taxon>
        <taxon>Pseudomonadati</taxon>
        <taxon>Pseudomonadota</taxon>
        <taxon>Alphaproteobacteria</taxon>
        <taxon>Rhodospirillales</taxon>
        <taxon>Azospirillaceae</taxon>
        <taxon>Nitrospirillum</taxon>
    </lineage>
</organism>
<dbReference type="InterPro" id="IPR018682">
    <property type="entry name" value="DUF2167_membr"/>
</dbReference>
<evidence type="ECO:0000256" key="1">
    <source>
        <dbReference type="SAM" id="MobiDB-lite"/>
    </source>
</evidence>